<sequence length="98" mass="11723">MKKVSRYRYKLVKSHLVEFEEELFYQKLTEILEKYDVIVGDFSGGQLRLKGFYYNERKNVPLELKCITIPEYLTEYCVYGCPYYVLEKITVQPETATE</sequence>
<gene>
    <name evidence="1" type="ORF">GMA92_12755</name>
</gene>
<comment type="caution">
    <text evidence="1">The sequence shown here is derived from an EMBL/GenBank/DDBJ whole genome shotgun (WGS) entry which is preliminary data.</text>
</comment>
<accession>A0A173SV72</accession>
<dbReference type="Proteomes" id="UP000487649">
    <property type="component" value="Unassembled WGS sequence"/>
</dbReference>
<dbReference type="AlphaFoldDB" id="A0A173SV72"/>
<dbReference type="OrthoDB" id="1650379at2"/>
<dbReference type="InterPro" id="IPR038141">
    <property type="entry name" value="YutD-like_sf"/>
</dbReference>
<proteinExistence type="predicted"/>
<name>A0A173SV72_9FIRM</name>
<dbReference type="EMBL" id="WMQE01000033">
    <property type="protein sequence ID" value="MTK22280.1"/>
    <property type="molecule type" value="Genomic_DNA"/>
</dbReference>
<evidence type="ECO:0000313" key="2">
    <source>
        <dbReference type="Proteomes" id="UP000487649"/>
    </source>
</evidence>
<evidence type="ECO:0000313" key="1">
    <source>
        <dbReference type="EMBL" id="MTK22280.1"/>
    </source>
</evidence>
<dbReference type="InterPro" id="IPR009370">
    <property type="entry name" value="YutD-like"/>
</dbReference>
<dbReference type="Gene3D" id="3.50.4.20">
    <property type="match status" value="1"/>
</dbReference>
<dbReference type="GeneID" id="60057500"/>
<reference evidence="1 2" key="1">
    <citation type="journal article" date="2019" name="Nat. Med.">
        <title>A library of human gut bacterial isolates paired with longitudinal multiomics data enables mechanistic microbiome research.</title>
        <authorList>
            <person name="Poyet M."/>
            <person name="Groussin M."/>
            <person name="Gibbons S.M."/>
            <person name="Avila-Pacheco J."/>
            <person name="Jiang X."/>
            <person name="Kearney S.M."/>
            <person name="Perrotta A.R."/>
            <person name="Berdy B."/>
            <person name="Zhao S."/>
            <person name="Lieberman T.D."/>
            <person name="Swanson P.K."/>
            <person name="Smith M."/>
            <person name="Roesemann S."/>
            <person name="Alexander J.E."/>
            <person name="Rich S.A."/>
            <person name="Livny J."/>
            <person name="Vlamakis H."/>
            <person name="Clish C."/>
            <person name="Bullock K."/>
            <person name="Deik A."/>
            <person name="Scott J."/>
            <person name="Pierce K.A."/>
            <person name="Xavier R.J."/>
            <person name="Alm E.J."/>
        </authorList>
    </citation>
    <scope>NUCLEOTIDE SEQUENCE [LARGE SCALE GENOMIC DNA]</scope>
    <source>
        <strain evidence="1 2">BIOML-A198</strain>
    </source>
</reference>
<protein>
    <submittedName>
        <fullName evidence="1">DUF1027 domain-containing protein</fullName>
    </submittedName>
</protein>
<organism evidence="1 2">
    <name type="scientific">Turicibacter sanguinis</name>
    <dbReference type="NCBI Taxonomy" id="154288"/>
    <lineage>
        <taxon>Bacteria</taxon>
        <taxon>Bacillati</taxon>
        <taxon>Bacillota</taxon>
        <taxon>Erysipelotrichia</taxon>
        <taxon>Erysipelotrichales</taxon>
        <taxon>Turicibacteraceae</taxon>
        <taxon>Turicibacter</taxon>
    </lineage>
</organism>
<dbReference type="Pfam" id="PF06265">
    <property type="entry name" value="YutD-like"/>
    <property type="match status" value="1"/>
</dbReference>
<dbReference type="RefSeq" id="WP_006784140.1">
    <property type="nucleotide sequence ID" value="NZ_CABJBH010000012.1"/>
</dbReference>